<evidence type="ECO:0000313" key="2">
    <source>
        <dbReference type="EMBL" id="GBF90395.1"/>
    </source>
</evidence>
<protein>
    <recommendedName>
        <fullName evidence="4">CARDB domain-containing protein</fullName>
    </recommendedName>
</protein>
<evidence type="ECO:0000313" key="3">
    <source>
        <dbReference type="Proteomes" id="UP000247498"/>
    </source>
</evidence>
<proteinExistence type="predicted"/>
<dbReference type="InParanoid" id="A0A2V0NZZ0"/>
<organism evidence="2 3">
    <name type="scientific">Raphidocelis subcapitata</name>
    <dbReference type="NCBI Taxonomy" id="307507"/>
    <lineage>
        <taxon>Eukaryota</taxon>
        <taxon>Viridiplantae</taxon>
        <taxon>Chlorophyta</taxon>
        <taxon>core chlorophytes</taxon>
        <taxon>Chlorophyceae</taxon>
        <taxon>CS clade</taxon>
        <taxon>Sphaeropleales</taxon>
        <taxon>Selenastraceae</taxon>
        <taxon>Raphidocelis</taxon>
    </lineage>
</organism>
<keyword evidence="1" id="KW-0732">Signal</keyword>
<feature type="chain" id="PRO_5016015815" description="CARDB domain-containing protein" evidence="1">
    <location>
        <begin position="25"/>
        <end position="456"/>
    </location>
</feature>
<evidence type="ECO:0008006" key="4">
    <source>
        <dbReference type="Google" id="ProtNLM"/>
    </source>
</evidence>
<dbReference type="EMBL" id="BDRX01000016">
    <property type="protein sequence ID" value="GBF90395.1"/>
    <property type="molecule type" value="Genomic_DNA"/>
</dbReference>
<feature type="signal peptide" evidence="1">
    <location>
        <begin position="1"/>
        <end position="24"/>
    </location>
</feature>
<gene>
    <name evidence="2" type="ORF">Rsub_02501</name>
</gene>
<comment type="caution">
    <text evidence="2">The sequence shown here is derived from an EMBL/GenBank/DDBJ whole genome shotgun (WGS) entry which is preliminary data.</text>
</comment>
<keyword evidence="3" id="KW-1185">Reference proteome</keyword>
<name>A0A2V0NZZ0_9CHLO</name>
<dbReference type="Proteomes" id="UP000247498">
    <property type="component" value="Unassembled WGS sequence"/>
</dbReference>
<dbReference type="AlphaFoldDB" id="A0A2V0NZZ0"/>
<sequence length="456" mass="47547">MAALRAVGALLAVAAVALAAPACAQLPGPDGAPAFISNLPADDAPRVLEDSGANPITFWSSLFVPLNPEVGGKRKFTLYIANKGGVPIAKGTVVSLWANRTTYAACGETAGADAEYTLPEIAPYQTATLKVKVPYTSDSITANDTATMILFIDSKCTAYNESAQDNQRPANAYVVPKNSEYTSLFVASATPNDYPYGLSFGRVFNKNVPSVGSTFSSQVTVQSTGNAPTPKGVKVQVWPSTNFDIDISSCNNSGGVTIELPKLGPGKTKTLTVDSLVAPDAPDSYLLFLTDAGCALNSKPGPLRFGYYDIAPSASAYFGGVQAKGQLSYTVKTAPKAPKVNDTMTVSIKLQNWGSVEGAIGKVGVWLTPAADWPAPTDGGFWGGELCAYTGYVATADFSDVVVKPGKSKTVKIKDVPVPVAPGWWQVSAVPDINCTLPASSAVRLGASYTAFEVVA</sequence>
<reference evidence="2 3" key="1">
    <citation type="journal article" date="2018" name="Sci. Rep.">
        <title>Raphidocelis subcapitata (=Pseudokirchneriella subcapitata) provides an insight into genome evolution and environmental adaptations in the Sphaeropleales.</title>
        <authorList>
            <person name="Suzuki S."/>
            <person name="Yamaguchi H."/>
            <person name="Nakajima N."/>
            <person name="Kawachi M."/>
        </authorList>
    </citation>
    <scope>NUCLEOTIDE SEQUENCE [LARGE SCALE GENOMIC DNA]</scope>
    <source>
        <strain evidence="2 3">NIES-35</strain>
    </source>
</reference>
<evidence type="ECO:0000256" key="1">
    <source>
        <dbReference type="SAM" id="SignalP"/>
    </source>
</evidence>
<accession>A0A2V0NZZ0</accession>
<dbReference type="OrthoDB" id="562086at2759"/>